<evidence type="ECO:0000313" key="1">
    <source>
        <dbReference type="EMBL" id="PSL16179.1"/>
    </source>
</evidence>
<dbReference type="PANTHER" id="PTHR30298">
    <property type="entry name" value="H REPEAT-ASSOCIATED PREDICTED TRANSPOSASE"/>
    <property type="match status" value="1"/>
</dbReference>
<sequence>MLDVAFSEDQSRSRQGYATESLATARQIVLNLLKQDTTLKLGIKNKRKHSGWSDEYLSQILGMIKN</sequence>
<gene>
    <name evidence="1" type="ORF">CLV44_102102</name>
</gene>
<comment type="caution">
    <text evidence="1">The sequence shown here is derived from an EMBL/GenBank/DDBJ whole genome shotgun (WGS) entry which is preliminary data.</text>
</comment>
<reference evidence="1 2" key="1">
    <citation type="submission" date="2018-03" db="EMBL/GenBank/DDBJ databases">
        <title>Genomic Encyclopedia of Archaeal and Bacterial Type Strains, Phase II (KMG-II): from individual species to whole genera.</title>
        <authorList>
            <person name="Goeker M."/>
        </authorList>
    </citation>
    <scope>NUCLEOTIDE SEQUENCE [LARGE SCALE GENOMIC DNA]</scope>
    <source>
        <strain evidence="1 2">DSM 17586</strain>
    </source>
</reference>
<protein>
    <recommendedName>
        <fullName evidence="3">ISAs1 family transposase</fullName>
    </recommendedName>
</protein>
<dbReference type="Proteomes" id="UP000242133">
    <property type="component" value="Unassembled WGS sequence"/>
</dbReference>
<dbReference type="EMBL" id="PYGI01000002">
    <property type="protein sequence ID" value="PSL16179.1"/>
    <property type="molecule type" value="Genomic_DNA"/>
</dbReference>
<evidence type="ECO:0000313" key="2">
    <source>
        <dbReference type="Proteomes" id="UP000242133"/>
    </source>
</evidence>
<keyword evidence="2" id="KW-1185">Reference proteome</keyword>
<evidence type="ECO:0008006" key="3">
    <source>
        <dbReference type="Google" id="ProtNLM"/>
    </source>
</evidence>
<dbReference type="PANTHER" id="PTHR30298:SF0">
    <property type="entry name" value="PROTEIN YBFL-RELATED"/>
    <property type="match status" value="1"/>
</dbReference>
<organism evidence="1 2">
    <name type="scientific">Marinobacterium halophilum</name>
    <dbReference type="NCBI Taxonomy" id="267374"/>
    <lineage>
        <taxon>Bacteria</taxon>
        <taxon>Pseudomonadati</taxon>
        <taxon>Pseudomonadota</taxon>
        <taxon>Gammaproteobacteria</taxon>
        <taxon>Oceanospirillales</taxon>
        <taxon>Oceanospirillaceae</taxon>
        <taxon>Marinobacterium</taxon>
    </lineage>
</organism>
<dbReference type="AlphaFoldDB" id="A0A2P8F390"/>
<accession>A0A2P8F390</accession>
<dbReference type="InterPro" id="IPR051698">
    <property type="entry name" value="Transposase_11-like"/>
</dbReference>
<name>A0A2P8F390_9GAMM</name>
<proteinExistence type="predicted"/>